<dbReference type="GO" id="GO:0042110">
    <property type="term" value="P:T cell activation"/>
    <property type="evidence" value="ECO:0007669"/>
    <property type="project" value="UniProtKB-ARBA"/>
</dbReference>
<name>A0AAV1QDB6_SCOSC</name>
<evidence type="ECO:0000256" key="3">
    <source>
        <dbReference type="ARBA" id="ARBA00022729"/>
    </source>
</evidence>
<dbReference type="Gene3D" id="2.60.40.10">
    <property type="entry name" value="Immunoglobulins"/>
    <property type="match status" value="2"/>
</dbReference>
<dbReference type="SMART" id="SM00409">
    <property type="entry name" value="IG"/>
    <property type="match status" value="2"/>
</dbReference>
<feature type="non-terminal residue" evidence="12">
    <location>
        <position position="281"/>
    </location>
</feature>
<dbReference type="InterPro" id="IPR013783">
    <property type="entry name" value="Ig-like_fold"/>
</dbReference>
<keyword evidence="4 10" id="KW-1133">Transmembrane helix</keyword>
<dbReference type="InterPro" id="IPR053896">
    <property type="entry name" value="BTN3A2-like_Ig-C"/>
</dbReference>
<dbReference type="FunFam" id="2.60.40.10:FF:000088">
    <property type="entry name" value="Butyrophilin subfamily 1 member A1"/>
    <property type="match status" value="1"/>
</dbReference>
<evidence type="ECO:0000256" key="10">
    <source>
        <dbReference type="SAM" id="Phobius"/>
    </source>
</evidence>
<evidence type="ECO:0000256" key="9">
    <source>
        <dbReference type="ARBA" id="ARBA00038221"/>
    </source>
</evidence>
<dbReference type="PANTHER" id="PTHR24100:SF151">
    <property type="entry name" value="ICOS LIGAND"/>
    <property type="match status" value="1"/>
</dbReference>
<dbReference type="SUPFAM" id="SSF48726">
    <property type="entry name" value="Immunoglobulin"/>
    <property type="match status" value="2"/>
</dbReference>
<reference evidence="12 13" key="1">
    <citation type="submission" date="2024-01" db="EMBL/GenBank/DDBJ databases">
        <authorList>
            <person name="Alioto T."/>
            <person name="Alioto T."/>
            <person name="Gomez Garrido J."/>
        </authorList>
    </citation>
    <scope>NUCLEOTIDE SEQUENCE [LARGE SCALE GENOMIC DNA]</scope>
</reference>
<feature type="transmembrane region" description="Helical" evidence="10">
    <location>
        <begin position="254"/>
        <end position="276"/>
    </location>
</feature>
<organism evidence="12 13">
    <name type="scientific">Scomber scombrus</name>
    <name type="common">Atlantic mackerel</name>
    <name type="synonym">Scomber vernalis</name>
    <dbReference type="NCBI Taxonomy" id="13677"/>
    <lineage>
        <taxon>Eukaryota</taxon>
        <taxon>Metazoa</taxon>
        <taxon>Chordata</taxon>
        <taxon>Craniata</taxon>
        <taxon>Vertebrata</taxon>
        <taxon>Euteleostomi</taxon>
        <taxon>Actinopterygii</taxon>
        <taxon>Neopterygii</taxon>
        <taxon>Teleostei</taxon>
        <taxon>Neoteleostei</taxon>
        <taxon>Acanthomorphata</taxon>
        <taxon>Pelagiaria</taxon>
        <taxon>Scombriformes</taxon>
        <taxon>Scombridae</taxon>
        <taxon>Scomber</taxon>
    </lineage>
</organism>
<keyword evidence="3" id="KW-0732">Signal</keyword>
<feature type="domain" description="Ig-like" evidence="11">
    <location>
        <begin position="156"/>
        <end position="241"/>
    </location>
</feature>
<keyword evidence="13" id="KW-1185">Reference proteome</keyword>
<feature type="domain" description="Ig-like" evidence="11">
    <location>
        <begin position="53"/>
        <end position="147"/>
    </location>
</feature>
<keyword evidence="5 10" id="KW-0472">Membrane</keyword>
<keyword evidence="6" id="KW-1015">Disulfide bond</keyword>
<proteinExistence type="inferred from homology"/>
<dbReference type="SMART" id="SM00407">
    <property type="entry name" value="IGc1"/>
    <property type="match status" value="1"/>
</dbReference>
<evidence type="ECO:0000313" key="13">
    <source>
        <dbReference type="Proteomes" id="UP001314229"/>
    </source>
</evidence>
<keyword evidence="2 10" id="KW-0812">Transmembrane</keyword>
<dbReference type="GO" id="GO:0009897">
    <property type="term" value="C:external side of plasma membrane"/>
    <property type="evidence" value="ECO:0007669"/>
    <property type="project" value="TreeGrafter"/>
</dbReference>
<evidence type="ECO:0000256" key="8">
    <source>
        <dbReference type="ARBA" id="ARBA00023319"/>
    </source>
</evidence>
<dbReference type="Pfam" id="PF22705">
    <property type="entry name" value="C2-set_3"/>
    <property type="match status" value="1"/>
</dbReference>
<comment type="similarity">
    <text evidence="9">Belongs to the SKINT family.</text>
</comment>
<evidence type="ECO:0000256" key="6">
    <source>
        <dbReference type="ARBA" id="ARBA00023157"/>
    </source>
</evidence>
<dbReference type="InterPro" id="IPR013106">
    <property type="entry name" value="Ig_V-set"/>
</dbReference>
<dbReference type="AlphaFoldDB" id="A0AAV1QDB6"/>
<dbReference type="InterPro" id="IPR003599">
    <property type="entry name" value="Ig_sub"/>
</dbReference>
<evidence type="ECO:0000256" key="5">
    <source>
        <dbReference type="ARBA" id="ARBA00023136"/>
    </source>
</evidence>
<evidence type="ECO:0000256" key="1">
    <source>
        <dbReference type="ARBA" id="ARBA00004370"/>
    </source>
</evidence>
<dbReference type="InterPro" id="IPR007110">
    <property type="entry name" value="Ig-like_dom"/>
</dbReference>
<dbReference type="InterPro" id="IPR036179">
    <property type="entry name" value="Ig-like_dom_sf"/>
</dbReference>
<dbReference type="EMBL" id="CAWUFR010000760">
    <property type="protein sequence ID" value="CAK6981004.1"/>
    <property type="molecule type" value="Genomic_DNA"/>
</dbReference>
<evidence type="ECO:0000256" key="4">
    <source>
        <dbReference type="ARBA" id="ARBA00022989"/>
    </source>
</evidence>
<evidence type="ECO:0000256" key="7">
    <source>
        <dbReference type="ARBA" id="ARBA00023180"/>
    </source>
</evidence>
<dbReference type="InterPro" id="IPR050504">
    <property type="entry name" value="IgSF_BTN/MOG"/>
</dbReference>
<dbReference type="PROSITE" id="PS50835">
    <property type="entry name" value="IG_LIKE"/>
    <property type="match status" value="2"/>
</dbReference>
<dbReference type="GO" id="GO:0050863">
    <property type="term" value="P:regulation of T cell activation"/>
    <property type="evidence" value="ECO:0007669"/>
    <property type="project" value="UniProtKB-ARBA"/>
</dbReference>
<dbReference type="InterPro" id="IPR003597">
    <property type="entry name" value="Ig_C1-set"/>
</dbReference>
<comment type="caution">
    <text evidence="12">The sequence shown here is derived from an EMBL/GenBank/DDBJ whole genome shotgun (WGS) entry which is preliminary data.</text>
</comment>
<dbReference type="Proteomes" id="UP001314229">
    <property type="component" value="Unassembled WGS sequence"/>
</dbReference>
<accession>A0AAV1QDB6</accession>
<sequence length="281" mass="30895">MIHLKGDLPFKTQLSDLSALAVLHTAVLLLLTHSCGGQHRVIGARQPIVAMAGDDVILPCHVEPAKDVVSIAVEWARPELKPRFVHVRRDGVELLMDQNPSYFGRTLMSINKLKCGDMSLKLSKVKLSDEGTYRCFIPELQRDSTVQLLVGSVSTPDITTSIVSNGVTLECKSGSWYPEPEVLWLDGEGNLLSAGPTETVKGPDGLYTVSSRVTVEKSHSNRFTCKVQQNNINQTRETHVNVPDDFFLVPADSAVRVIICLVVCFMSIAAAVVVMWKWGQN</sequence>
<dbReference type="FunFam" id="2.60.40.10:FF:000142">
    <property type="entry name" value="V-set domain-containing T-cell activation inhibitor 1"/>
    <property type="match status" value="1"/>
</dbReference>
<evidence type="ECO:0000313" key="12">
    <source>
        <dbReference type="EMBL" id="CAK6981004.1"/>
    </source>
</evidence>
<dbReference type="GO" id="GO:1903037">
    <property type="term" value="P:regulation of leukocyte cell-cell adhesion"/>
    <property type="evidence" value="ECO:0007669"/>
    <property type="project" value="UniProtKB-ARBA"/>
</dbReference>
<keyword evidence="7" id="KW-0325">Glycoprotein</keyword>
<dbReference type="PANTHER" id="PTHR24100">
    <property type="entry name" value="BUTYROPHILIN"/>
    <property type="match status" value="1"/>
</dbReference>
<dbReference type="GO" id="GO:0005102">
    <property type="term" value="F:signaling receptor binding"/>
    <property type="evidence" value="ECO:0007669"/>
    <property type="project" value="TreeGrafter"/>
</dbReference>
<keyword evidence="8" id="KW-0393">Immunoglobulin domain</keyword>
<protein>
    <submittedName>
        <fullName evidence="12">Butyrophilin-like protein 10</fullName>
    </submittedName>
</protein>
<evidence type="ECO:0000259" key="11">
    <source>
        <dbReference type="PROSITE" id="PS50835"/>
    </source>
</evidence>
<dbReference type="Pfam" id="PF07686">
    <property type="entry name" value="V-set"/>
    <property type="match status" value="1"/>
</dbReference>
<dbReference type="GO" id="GO:0050852">
    <property type="term" value="P:T cell receptor signaling pathway"/>
    <property type="evidence" value="ECO:0007669"/>
    <property type="project" value="TreeGrafter"/>
</dbReference>
<dbReference type="GO" id="GO:0001817">
    <property type="term" value="P:regulation of cytokine production"/>
    <property type="evidence" value="ECO:0007669"/>
    <property type="project" value="TreeGrafter"/>
</dbReference>
<evidence type="ECO:0000256" key="2">
    <source>
        <dbReference type="ARBA" id="ARBA00022692"/>
    </source>
</evidence>
<comment type="subcellular location">
    <subcellularLocation>
        <location evidence="1">Membrane</location>
    </subcellularLocation>
</comment>
<gene>
    <name evidence="12" type="ORF">FSCOSCO3_A023122</name>
</gene>